<keyword evidence="3" id="KW-0238">DNA-binding</keyword>
<dbReference type="OrthoDB" id="5180791at2"/>
<dbReference type="STRING" id="161895.CPHO_09190"/>
<feature type="compositionally biased region" description="Basic and acidic residues" evidence="1">
    <location>
        <begin position="236"/>
        <end position="246"/>
    </location>
</feature>
<feature type="compositionally biased region" description="Basic and acidic residues" evidence="1">
    <location>
        <begin position="255"/>
        <end position="265"/>
    </location>
</feature>
<name>A0A1L7D4G7_9CORY</name>
<dbReference type="AlphaFoldDB" id="A0A1L7D4G7"/>
<dbReference type="NCBIfam" id="NF040712">
    <property type="entry name" value="SepH"/>
    <property type="match status" value="1"/>
</dbReference>
<feature type="region of interest" description="Disordered" evidence="1">
    <location>
        <begin position="236"/>
        <end position="332"/>
    </location>
</feature>
<gene>
    <name evidence="3" type="ORF">CPHO_09190</name>
</gene>
<evidence type="ECO:0000313" key="4">
    <source>
        <dbReference type="Proteomes" id="UP000185491"/>
    </source>
</evidence>
<keyword evidence="4" id="KW-1185">Reference proteome</keyword>
<evidence type="ECO:0000259" key="2">
    <source>
        <dbReference type="Pfam" id="PF11268"/>
    </source>
</evidence>
<dbReference type="RefSeq" id="WP_075735149.1">
    <property type="nucleotide sequence ID" value="NZ_CP009249.1"/>
</dbReference>
<feature type="compositionally biased region" description="Basic and acidic residues" evidence="1">
    <location>
        <begin position="294"/>
        <end position="304"/>
    </location>
</feature>
<feature type="domain" description="DUF3071" evidence="2">
    <location>
        <begin position="1"/>
        <end position="185"/>
    </location>
</feature>
<organism evidence="3 4">
    <name type="scientific">Corynebacterium phocae</name>
    <dbReference type="NCBI Taxonomy" id="161895"/>
    <lineage>
        <taxon>Bacteria</taxon>
        <taxon>Bacillati</taxon>
        <taxon>Actinomycetota</taxon>
        <taxon>Actinomycetes</taxon>
        <taxon>Mycobacteriales</taxon>
        <taxon>Corynebacteriaceae</taxon>
        <taxon>Corynebacterium</taxon>
    </lineage>
</organism>
<dbReference type="GO" id="GO:0003677">
    <property type="term" value="F:DNA binding"/>
    <property type="evidence" value="ECO:0007669"/>
    <property type="project" value="UniProtKB-KW"/>
</dbReference>
<dbReference type="Pfam" id="PF11268">
    <property type="entry name" value="DUF3071"/>
    <property type="match status" value="1"/>
</dbReference>
<dbReference type="InterPro" id="IPR047682">
    <property type="entry name" value="SepH-like"/>
</dbReference>
<dbReference type="InterPro" id="IPR021421">
    <property type="entry name" value="DUF3071"/>
</dbReference>
<reference evidence="3 4" key="1">
    <citation type="submission" date="2014-08" db="EMBL/GenBank/DDBJ databases">
        <title>Complete genome sequence of Corynebacterium phocae M408/89/1(T)(=DSM 44612(T)), isolated from the common seal (Phoca vitulina).</title>
        <authorList>
            <person name="Ruckert C."/>
            <person name="Albersmeier A."/>
            <person name="Winkler A."/>
            <person name="Kalinowski J."/>
        </authorList>
    </citation>
    <scope>NUCLEOTIDE SEQUENCE [LARGE SCALE GENOMIC DNA]</scope>
    <source>
        <strain evidence="3 4">M408/89/1</strain>
    </source>
</reference>
<evidence type="ECO:0000256" key="1">
    <source>
        <dbReference type="SAM" id="MobiDB-lite"/>
    </source>
</evidence>
<evidence type="ECO:0000313" key="3">
    <source>
        <dbReference type="EMBL" id="APT93028.1"/>
    </source>
</evidence>
<dbReference type="EMBL" id="CP009249">
    <property type="protein sequence ID" value="APT93028.1"/>
    <property type="molecule type" value="Genomic_DNA"/>
</dbReference>
<sequence>MRELFVVNHESNPSSLVLRTEDNEEFFVDLTALDDKTRATLTAPQPEPAEKEEPKPAPQPAAVAARPKTDVLSMRPPEIQNRIRAGATVAELAESMGVAESRVEPFAHPVILERERIAELSKQAHPVREDGPAKLTIFEILATSFAARGHSLADATWDAYRVKGEPWTIRVTWKAGLSTNEALWTLKQSATSPDVLEARNTVAADLTDPDFVQPVRTLTSVGKRADTAGARRFEALDAREDSHDTAGETSSVSSLHDRNRSKAGDAGDGGGVTEPKKADANAEPGNTADGDQDFLQHPEPEAKPVKRRRKAVTPAWEDVLLGVRASTKRPRS</sequence>
<proteinExistence type="predicted"/>
<feature type="region of interest" description="Disordered" evidence="1">
    <location>
        <begin position="37"/>
        <end position="67"/>
    </location>
</feature>
<accession>A0A1L7D4G7</accession>
<dbReference type="Proteomes" id="UP000185491">
    <property type="component" value="Chromosome"/>
</dbReference>
<dbReference type="KEGG" id="cpho:CPHO_09190"/>
<protein>
    <submittedName>
        <fullName evidence="3">DNA-binding protein</fullName>
    </submittedName>
</protein>